<reference evidence="2 3" key="1">
    <citation type="submission" date="2018-12" db="EMBL/GenBank/DDBJ databases">
        <authorList>
            <consortium name="Pathogen Informatics"/>
        </authorList>
    </citation>
    <scope>NUCLEOTIDE SEQUENCE [LARGE SCALE GENOMIC DNA]</scope>
    <source>
        <strain evidence="2 3">NCTC10207</strain>
    </source>
</reference>
<name>A0A7Z9A396_9MICC</name>
<gene>
    <name evidence="2" type="ORF">NCTC10207_00831</name>
</gene>
<dbReference type="AlphaFoldDB" id="A0A7Z9A396"/>
<proteinExistence type="predicted"/>
<sequence>MTGPVHLPPHTSQVKSLAEMIRAILTAPETGNWQRLDEILAGTSEKERSAVLRTLGGFTAVYEREGPTPRMFYLRAALAGRKKVGEIFTWPSANDPCTSWIARHPGTNYPVYSGEQLCTDASVREAAAEAFAAGILHRGGAWVQRVMDDMLGVRNLWALHIMRLLMRDVPPERYHPNYLPTIRDYLRRPYYGAPKKRESRPERIARILTSDERLYQREFWEFFSVEGMGDTRRFAEIGSAVRGMNARKRAEACSRVEHDFMAAFDILCHQVPGFRDRLLDATLTGMLSDFSARNITWYVNIHRHLNPDSRELSQREGSYAALLAAPSAVTVSVGQNAYKSLIQSGSLENMSGLLTASEAVLSRADKKSVTTQLSLLHALNSYAKKHGYAEVPEKVSTLVAEFLPTFPVDLAEKVQKLIIPGEAQSAGITGAIKTDADSLEVPAPRATPILHYYAQKVAVPCVAELNELIAEHLIDAGNGADLPRIIDGVITHGIGAVDAQNFDRIRQLARQEYVGSYREYNNRADEWAEAHLWDNIPYSSLMALALAKIAGLPKPAGTAWDRLIAHMAVGGDTGLFLPNRALSTVLIHELNRFVECSIAGEASAPLMVAVPPQQRLWERRHRIPSLRYGMDENREAAWWFAPVPQAYRKDPVVNALLAGTADRRDGNFGIHDAMVFNGRQRVREWAGWMLQHNIDTYAAHAHMELAHGMQPVLFLRSLEHTGRVLQEPVYSALAHACGAAQAEGRAAAAEALAGLCASNLFDPQLLAKELILLFDEKAIIASRIAKTLDDAAQLSALAGYRVLQTLTAVVTGETTIPRGHQLTVLLAQLCVQYGVSAPIPDRLIPAPKARGTAAAALRTILTLEPHPTELLAEAVQQAEAANKL</sequence>
<organism evidence="2 3">
    <name type="scientific">Rothia aeria</name>
    <dbReference type="NCBI Taxonomy" id="172042"/>
    <lineage>
        <taxon>Bacteria</taxon>
        <taxon>Bacillati</taxon>
        <taxon>Actinomycetota</taxon>
        <taxon>Actinomycetes</taxon>
        <taxon>Micrococcales</taxon>
        <taxon>Micrococcaceae</taxon>
        <taxon>Rothia</taxon>
    </lineage>
</organism>
<dbReference type="RefSeq" id="WP_126499852.1">
    <property type="nucleotide sequence ID" value="NZ_LR134479.1"/>
</dbReference>
<dbReference type="Proteomes" id="UP000282386">
    <property type="component" value="Chromosome"/>
</dbReference>
<dbReference type="Pfam" id="PF20103">
    <property type="entry name" value="DUF6493"/>
    <property type="match status" value="1"/>
</dbReference>
<evidence type="ECO:0000313" key="2">
    <source>
        <dbReference type="EMBL" id="VEI22746.1"/>
    </source>
</evidence>
<feature type="domain" description="DUF6493" evidence="1">
    <location>
        <begin position="197"/>
        <end position="367"/>
    </location>
</feature>
<evidence type="ECO:0000259" key="1">
    <source>
        <dbReference type="Pfam" id="PF20103"/>
    </source>
</evidence>
<protein>
    <recommendedName>
        <fullName evidence="1">DUF6493 domain-containing protein</fullName>
    </recommendedName>
</protein>
<evidence type="ECO:0000313" key="3">
    <source>
        <dbReference type="Proteomes" id="UP000282386"/>
    </source>
</evidence>
<accession>A0A7Z9A396</accession>
<dbReference type="InterPro" id="IPR045472">
    <property type="entry name" value="DUF6493"/>
</dbReference>
<dbReference type="EMBL" id="LR134479">
    <property type="protein sequence ID" value="VEI22746.1"/>
    <property type="molecule type" value="Genomic_DNA"/>
</dbReference>